<evidence type="ECO:0000313" key="3">
    <source>
        <dbReference type="EMBL" id="MBW6530591.1"/>
    </source>
</evidence>
<dbReference type="InterPro" id="IPR019223">
    <property type="entry name" value="DUF2147"/>
</dbReference>
<evidence type="ECO:0000259" key="2">
    <source>
        <dbReference type="Pfam" id="PF09917"/>
    </source>
</evidence>
<dbReference type="EMBL" id="JAHXZN010000001">
    <property type="protein sequence ID" value="MBW6530591.1"/>
    <property type="molecule type" value="Genomic_DNA"/>
</dbReference>
<name>A0ABS7BLW6_9SPHN</name>
<evidence type="ECO:0000256" key="1">
    <source>
        <dbReference type="SAM" id="SignalP"/>
    </source>
</evidence>
<dbReference type="PANTHER" id="PTHR36919:SF2">
    <property type="entry name" value="BLL6627 PROTEIN"/>
    <property type="match status" value="1"/>
</dbReference>
<keyword evidence="1" id="KW-0732">Signal</keyword>
<sequence length="142" mass="14976">MRSTLFAALALLVPVALTAPSIADAATPIAGRYLTEDGAGVVTVGPCDGSVCGRLTTILKKRPGAPDTDVNNSDAALRSRPILGLPILSGFTDEGKDWRGKIYDPRNGKTYKSIVARNADGTLNVKGCIAFFCQTQVWKPAK</sequence>
<feature type="chain" id="PRO_5046583473" evidence="1">
    <location>
        <begin position="26"/>
        <end position="142"/>
    </location>
</feature>
<feature type="signal peptide" evidence="1">
    <location>
        <begin position="1"/>
        <end position="25"/>
    </location>
</feature>
<keyword evidence="4" id="KW-1185">Reference proteome</keyword>
<reference evidence="3 4" key="1">
    <citation type="submission" date="2021-07" db="EMBL/GenBank/DDBJ databases">
        <title>Sphingomonas sp.</title>
        <authorList>
            <person name="Feng G."/>
            <person name="Li J."/>
            <person name="Pan M."/>
        </authorList>
    </citation>
    <scope>NUCLEOTIDE SEQUENCE [LARGE SCALE GENOMIC DNA]</scope>
    <source>
        <strain evidence="3 4">RRHST34</strain>
    </source>
</reference>
<feature type="domain" description="DUF2147" evidence="2">
    <location>
        <begin position="31"/>
        <end position="139"/>
    </location>
</feature>
<gene>
    <name evidence="3" type="ORF">KZ820_07565</name>
</gene>
<accession>A0ABS7BLW6</accession>
<proteinExistence type="predicted"/>
<dbReference type="Proteomes" id="UP000759103">
    <property type="component" value="Unassembled WGS sequence"/>
</dbReference>
<dbReference type="Pfam" id="PF09917">
    <property type="entry name" value="DUF2147"/>
    <property type="match status" value="1"/>
</dbReference>
<comment type="caution">
    <text evidence="3">The sequence shown here is derived from an EMBL/GenBank/DDBJ whole genome shotgun (WGS) entry which is preliminary data.</text>
</comment>
<protein>
    <submittedName>
        <fullName evidence="3">DUF2147 domain-containing protein</fullName>
    </submittedName>
</protein>
<dbReference type="PANTHER" id="PTHR36919">
    <property type="entry name" value="BLR1215 PROTEIN"/>
    <property type="match status" value="1"/>
</dbReference>
<evidence type="ECO:0000313" key="4">
    <source>
        <dbReference type="Proteomes" id="UP000759103"/>
    </source>
</evidence>
<organism evidence="3 4">
    <name type="scientific">Sphingomonas citri</name>
    <dbReference type="NCBI Taxonomy" id="2862499"/>
    <lineage>
        <taxon>Bacteria</taxon>
        <taxon>Pseudomonadati</taxon>
        <taxon>Pseudomonadota</taxon>
        <taxon>Alphaproteobacteria</taxon>
        <taxon>Sphingomonadales</taxon>
        <taxon>Sphingomonadaceae</taxon>
        <taxon>Sphingomonas</taxon>
    </lineage>
</organism>
<dbReference type="RefSeq" id="WP_219747925.1">
    <property type="nucleotide sequence ID" value="NZ_JAHXZN010000001.1"/>
</dbReference>
<dbReference type="Gene3D" id="2.40.128.520">
    <property type="match status" value="1"/>
</dbReference>